<dbReference type="SUPFAM" id="SSF46894">
    <property type="entry name" value="C-terminal effector domain of the bipartite response regulators"/>
    <property type="match status" value="1"/>
</dbReference>
<evidence type="ECO:0000256" key="3">
    <source>
        <dbReference type="ARBA" id="ARBA00023163"/>
    </source>
</evidence>
<evidence type="ECO:0000256" key="2">
    <source>
        <dbReference type="ARBA" id="ARBA00023125"/>
    </source>
</evidence>
<keyword evidence="1" id="KW-0805">Transcription regulation</keyword>
<reference evidence="6 7" key="1">
    <citation type="submission" date="2019-07" db="EMBL/GenBank/DDBJ databases">
        <title>Whole genome shotgun sequence of Cellulomonas persica NBRC 101101.</title>
        <authorList>
            <person name="Hosoyama A."/>
            <person name="Uohara A."/>
            <person name="Ohji S."/>
            <person name="Ichikawa N."/>
        </authorList>
    </citation>
    <scope>NUCLEOTIDE SEQUENCE [LARGE SCALE GENOMIC DNA]</scope>
    <source>
        <strain evidence="6 7">NBRC 101101</strain>
    </source>
</reference>
<comment type="caution">
    <text evidence="6">The sequence shown here is derived from an EMBL/GenBank/DDBJ whole genome shotgun (WGS) entry which is preliminary data.</text>
</comment>
<dbReference type="Proteomes" id="UP000321386">
    <property type="component" value="Unassembled WGS sequence"/>
</dbReference>
<dbReference type="InterPro" id="IPR036388">
    <property type="entry name" value="WH-like_DNA-bd_sf"/>
</dbReference>
<dbReference type="PRINTS" id="PR00038">
    <property type="entry name" value="HTHLUXR"/>
</dbReference>
<name>A0A510UWU4_9CELL</name>
<organism evidence="6 7">
    <name type="scientific">Cellulomonas persica</name>
    <dbReference type="NCBI Taxonomy" id="76861"/>
    <lineage>
        <taxon>Bacteria</taxon>
        <taxon>Bacillati</taxon>
        <taxon>Actinomycetota</taxon>
        <taxon>Actinomycetes</taxon>
        <taxon>Micrococcales</taxon>
        <taxon>Cellulomonadaceae</taxon>
        <taxon>Cellulomonas</taxon>
    </lineage>
</organism>
<dbReference type="GO" id="GO:0006355">
    <property type="term" value="P:regulation of DNA-templated transcription"/>
    <property type="evidence" value="ECO:0007669"/>
    <property type="project" value="InterPro"/>
</dbReference>
<dbReference type="Gene3D" id="1.10.10.10">
    <property type="entry name" value="Winged helix-like DNA-binding domain superfamily/Winged helix DNA-binding domain"/>
    <property type="match status" value="1"/>
</dbReference>
<dbReference type="PANTHER" id="PTHR44688">
    <property type="entry name" value="DNA-BINDING TRANSCRIPTIONAL ACTIVATOR DEVR_DOSR"/>
    <property type="match status" value="1"/>
</dbReference>
<dbReference type="GO" id="GO:0003677">
    <property type="term" value="F:DNA binding"/>
    <property type="evidence" value="ECO:0007669"/>
    <property type="project" value="UniProtKB-KW"/>
</dbReference>
<sequence>MVGPDARSNLVDGIRDAVLARTDVAVLGLPGSGRTRLLGHVRDALQDAGLDVLRFTAVRGEGRPLESLALAGLLTGPAAASALAAAADQLAQRVAARRTVLLVDDAERLDESSAAVVGAVRAREETTVVVASRPPVPGARAVDLVLGVGDTMLVPLPPLAFEEIQRLTVELLGGDVDVDVVGRVFGLSGGVPGIARTIVVEARRAGRLVPDGERWVARHDLVTPALAVVAARLQEGLDEPARDALHVLAALGPAELETVLQLVPWPVLVALDDHGLVRFVETEGRLVVALFPPVLADHLRHAERGARGWRAAEQISAALARSTDAPGAHPAVLGSALRWSSSPESAAVLGRMLREQSRTTLLVRRQAWEREPTGRSTLGYLDALLAHGAPTAAIEAVLDHVRTLDPPTDAPVHTLVLAWEATYRALELDDAAGAQRVLDVARQQHPEQHLLFDATQEHLRLLGVATEGTVPLTFTDPADAPPHDARRRVAPGTPDEQVGTVVGMIRGERLLADGRVVDAADLLSRLALPATSPRHDGEALGPLARLCVGEVEEATSTAMRLLDEAQGRLDQAEIEPHGYTVALGLLLGGRLTDLREHLTVMFALNAPSPLRPQHRAGLLALGALLSLAESNLPSARSMTEQLEGLRVLGASFPAGRAGPVRAALALAAGHEGAVATRPAWSAVSALVDQGWALAAAFDATVLSDIHVDPAVASRVAVLAHGAQGTLLPLLGRHLAAAAEGSADELLRTADALREAGLILHATLAHVNALRVLRRRGDPAAAVREAARLTQLVAETGQELHLLVPSAVTTAELTARELEVARLVASGLSNREAAERLVVSDRTVDNHLYRIYRKLGVASREDLARLV</sequence>
<protein>
    <submittedName>
        <fullName evidence="6">LuxR family transcriptional regulator</fullName>
    </submittedName>
</protein>
<dbReference type="InterPro" id="IPR027417">
    <property type="entry name" value="P-loop_NTPase"/>
</dbReference>
<dbReference type="InterPro" id="IPR016032">
    <property type="entry name" value="Sig_transdc_resp-reg_C-effctor"/>
</dbReference>
<keyword evidence="2" id="KW-0238">DNA-binding</keyword>
<dbReference type="OrthoDB" id="3751684at2"/>
<keyword evidence="3" id="KW-0804">Transcription</keyword>
<proteinExistence type="predicted"/>
<dbReference type="PROSITE" id="PS50043">
    <property type="entry name" value="HTH_LUXR_2"/>
    <property type="match status" value="1"/>
</dbReference>
<dbReference type="RefSeq" id="WP_146807408.1">
    <property type="nucleotide sequence ID" value="NZ_BJUA01000016.1"/>
</dbReference>
<evidence type="ECO:0000313" key="7">
    <source>
        <dbReference type="Proteomes" id="UP000321386"/>
    </source>
</evidence>
<feature type="domain" description="HTH luxR-type" evidence="5">
    <location>
        <begin position="805"/>
        <end position="866"/>
    </location>
</feature>
<dbReference type="Pfam" id="PF00196">
    <property type="entry name" value="GerE"/>
    <property type="match status" value="1"/>
</dbReference>
<dbReference type="AlphaFoldDB" id="A0A510UWU4"/>
<accession>A0A510UWU4</accession>
<evidence type="ECO:0000259" key="5">
    <source>
        <dbReference type="PROSITE" id="PS50043"/>
    </source>
</evidence>
<dbReference type="SUPFAM" id="SSF52540">
    <property type="entry name" value="P-loop containing nucleoside triphosphate hydrolases"/>
    <property type="match status" value="1"/>
</dbReference>
<feature type="region of interest" description="Disordered" evidence="4">
    <location>
        <begin position="472"/>
        <end position="497"/>
    </location>
</feature>
<dbReference type="EMBL" id="BJUA01000016">
    <property type="protein sequence ID" value="GEK19029.1"/>
    <property type="molecule type" value="Genomic_DNA"/>
</dbReference>
<keyword evidence="7" id="KW-1185">Reference proteome</keyword>
<dbReference type="InterPro" id="IPR000792">
    <property type="entry name" value="Tscrpt_reg_LuxR_C"/>
</dbReference>
<dbReference type="PANTHER" id="PTHR44688:SF16">
    <property type="entry name" value="DNA-BINDING TRANSCRIPTIONAL ACTIVATOR DEVR_DOSR"/>
    <property type="match status" value="1"/>
</dbReference>
<evidence type="ECO:0000313" key="6">
    <source>
        <dbReference type="EMBL" id="GEK19029.1"/>
    </source>
</evidence>
<dbReference type="CDD" id="cd06170">
    <property type="entry name" value="LuxR_C_like"/>
    <property type="match status" value="1"/>
</dbReference>
<dbReference type="SMART" id="SM00421">
    <property type="entry name" value="HTH_LUXR"/>
    <property type="match status" value="1"/>
</dbReference>
<evidence type="ECO:0000256" key="4">
    <source>
        <dbReference type="SAM" id="MobiDB-lite"/>
    </source>
</evidence>
<gene>
    <name evidence="6" type="ORF">CPE01_27620</name>
</gene>
<evidence type="ECO:0000256" key="1">
    <source>
        <dbReference type="ARBA" id="ARBA00023015"/>
    </source>
</evidence>